<accession>A0ABS8AP86</accession>
<reference evidence="2" key="1">
    <citation type="submission" date="2021-10" db="EMBL/GenBank/DDBJ databases">
        <authorList>
            <person name="Dean J.D."/>
            <person name="Kim M.K."/>
            <person name="Newey C.N."/>
            <person name="Stoker T.S."/>
            <person name="Thompson D.W."/>
            <person name="Grose J.H."/>
        </authorList>
    </citation>
    <scope>NUCLEOTIDE SEQUENCE</scope>
    <source>
        <strain evidence="2">BT178</strain>
    </source>
</reference>
<dbReference type="PANTHER" id="PTHR16214:SF3">
    <property type="entry name" value="TRANSMEMBRANE PROTEIN 260"/>
    <property type="match status" value="1"/>
</dbReference>
<keyword evidence="1" id="KW-0472">Membrane</keyword>
<dbReference type="Pfam" id="PF11028">
    <property type="entry name" value="TMEM260-like"/>
    <property type="match status" value="1"/>
</dbReference>
<dbReference type="EMBL" id="JAJADR010000001">
    <property type="protein sequence ID" value="MCB2407244.1"/>
    <property type="molecule type" value="Genomic_DNA"/>
</dbReference>
<feature type="transmembrane region" description="Helical" evidence="1">
    <location>
        <begin position="156"/>
        <end position="174"/>
    </location>
</feature>
<feature type="transmembrane region" description="Helical" evidence="1">
    <location>
        <begin position="229"/>
        <end position="247"/>
    </location>
</feature>
<feature type="transmembrane region" description="Helical" evidence="1">
    <location>
        <begin position="128"/>
        <end position="149"/>
    </location>
</feature>
<sequence>MRSYKSLNNLVGWGVFAIATLTYLLTLEPTASFWDCGEFIACSYKLLVPHPPGAPTFLLLGRLFSLFAFGDGTKVSVLVNMLSALSSSFTVLFLFWTITMLAKKLVFHAPNTAGHDHRPLEPTGGQTLLILGAGVVGSLAFAFSDSFWFNAVEAEVYAMSALCTAAVVWIMLKWENRADEADSDKWLILIAYVIGLSIGVHLLNLLAIPALGFIYYYRRNANPTMWGGVLTLVISSVIVGLILAGIIPGLPTLAGAFEVFFVNSLGMPFSSGLVFFLVLFVALIWFGFRYSFRTRNRLINTAMLSFVFILIGYSSYLIVPIRSSYNPTINENAPKDVLSFVSYLKREQYGDRPLLYGPQFSAEPIDQKEGSPRYVRKGDKYVVAERRLETIYRDEDKMLIPRIYSPAPEHIYNYKKWVDIQEGVKPTMGQNLSFLFRYQMGHMYWRYFLWNFVGRESDIQQAGVVWPTSAGQNGLPERIATSPARNNFFAIPLIMGLIGLFFHVRRDGRNAFVIGLLFVFTGLAIVFYLNQPPIEPRERDYTFTGATYAFAIWIGLGVLGLADLLKAVLKADGARAVAATLLGLLAPGLMVAQGWDDHDRSDRYNSVDSAKNLLNSCAPNAILFTNGDNDTFPLWYAQEVEGVRTDVRVAVLSYLNTDWYIEQMRRRAYLSQPLPVSMKPDNYAQGTNDYLPFVENPAVQEVNLREFIGLVDQNSPLLQVQTQSGRPLLSFPTHKFYLPVDTAAVEAMGIIPKERRKQLVPRMEWDMGKGAIEKKNLVILDMLATNNWKRPIYFSSTVNSSDFMNLQPYFQLEGMAYRILPAKDPNYDPRGSAEGYVAKELMFETMMKKFAYRNLDRADIFYDENNLRFPANYRDKFSRLAEAYLAAGDKATAKQVLDKCFAVMPDKAIRYDYYVPQFVVPLVKVGEQARANEIMDTMTNRAQQSLAYYSTNSNSLFDMEVQTNLLALQSVYRAAEEVGDQARAKKALDLLNQYYPRQ</sequence>
<dbReference type="InterPro" id="IPR052724">
    <property type="entry name" value="GT117_domain-containing"/>
</dbReference>
<feature type="transmembrane region" description="Helical" evidence="1">
    <location>
        <begin position="267"/>
        <end position="286"/>
    </location>
</feature>
<feature type="transmembrane region" description="Helical" evidence="1">
    <location>
        <begin position="488"/>
        <end position="504"/>
    </location>
</feature>
<feature type="transmembrane region" description="Helical" evidence="1">
    <location>
        <begin position="7"/>
        <end position="25"/>
    </location>
</feature>
<keyword evidence="1" id="KW-1133">Transmembrane helix</keyword>
<comment type="caution">
    <text evidence="2">The sequence shown here is derived from an EMBL/GenBank/DDBJ whole genome shotgun (WGS) entry which is preliminary data.</text>
</comment>
<evidence type="ECO:0000256" key="1">
    <source>
        <dbReference type="SAM" id="Phobius"/>
    </source>
</evidence>
<organism evidence="2 3">
    <name type="scientific">Hymenobacter lucidus</name>
    <dbReference type="NCBI Taxonomy" id="2880930"/>
    <lineage>
        <taxon>Bacteria</taxon>
        <taxon>Pseudomonadati</taxon>
        <taxon>Bacteroidota</taxon>
        <taxon>Cytophagia</taxon>
        <taxon>Cytophagales</taxon>
        <taxon>Hymenobacteraceae</taxon>
        <taxon>Hymenobacter</taxon>
    </lineage>
</organism>
<dbReference type="PANTHER" id="PTHR16214">
    <property type="entry name" value="TRANSMEMBRANE PROTEIN 260"/>
    <property type="match status" value="1"/>
</dbReference>
<gene>
    <name evidence="2" type="ORF">LGH74_04590</name>
</gene>
<protein>
    <submittedName>
        <fullName evidence="2">DUF2723 domain-containing protein</fullName>
    </submittedName>
</protein>
<feature type="transmembrane region" description="Helical" evidence="1">
    <location>
        <begin position="53"/>
        <end position="70"/>
    </location>
</feature>
<evidence type="ECO:0000313" key="2">
    <source>
        <dbReference type="EMBL" id="MCB2407244.1"/>
    </source>
</evidence>
<feature type="transmembrane region" description="Helical" evidence="1">
    <location>
        <begin position="77"/>
        <end position="98"/>
    </location>
</feature>
<dbReference type="RefSeq" id="WP_226172637.1">
    <property type="nucleotide sequence ID" value="NZ_JAJADR010000001.1"/>
</dbReference>
<feature type="transmembrane region" description="Helical" evidence="1">
    <location>
        <begin position="576"/>
        <end position="595"/>
    </location>
</feature>
<feature type="transmembrane region" description="Helical" evidence="1">
    <location>
        <begin position="541"/>
        <end position="564"/>
    </location>
</feature>
<dbReference type="InterPro" id="IPR021280">
    <property type="entry name" value="TMEM260-like"/>
</dbReference>
<proteinExistence type="predicted"/>
<keyword evidence="1" id="KW-0812">Transmembrane</keyword>
<feature type="transmembrane region" description="Helical" evidence="1">
    <location>
        <begin position="186"/>
        <end position="217"/>
    </location>
</feature>
<evidence type="ECO:0000313" key="3">
    <source>
        <dbReference type="Proteomes" id="UP001165296"/>
    </source>
</evidence>
<feature type="transmembrane region" description="Helical" evidence="1">
    <location>
        <begin position="298"/>
        <end position="319"/>
    </location>
</feature>
<name>A0ABS8AP86_9BACT</name>
<dbReference type="Proteomes" id="UP001165296">
    <property type="component" value="Unassembled WGS sequence"/>
</dbReference>
<keyword evidence="3" id="KW-1185">Reference proteome</keyword>
<feature type="transmembrane region" description="Helical" evidence="1">
    <location>
        <begin position="511"/>
        <end position="529"/>
    </location>
</feature>